<dbReference type="RefSeq" id="WP_016251186.1">
    <property type="nucleotide sequence ID" value="NZ_CP010059.1"/>
</dbReference>
<evidence type="ECO:0000313" key="4">
    <source>
        <dbReference type="Proteomes" id="UP000196074"/>
    </source>
</evidence>
<gene>
    <name evidence="3" type="ORF">A5869_000288</name>
    <name evidence="2" type="ORF">B5E88_03645</name>
</gene>
<protein>
    <submittedName>
        <fullName evidence="2">DUF4044 domain-containing protein</fullName>
    </submittedName>
</protein>
<dbReference type="InterPro" id="IPR025270">
    <property type="entry name" value="DUF4044"/>
</dbReference>
<evidence type="ECO:0000256" key="1">
    <source>
        <dbReference type="SAM" id="Phobius"/>
    </source>
</evidence>
<evidence type="ECO:0000313" key="5">
    <source>
        <dbReference type="Proteomes" id="UP000196503"/>
    </source>
</evidence>
<dbReference type="EMBL" id="NFLC01000005">
    <property type="protein sequence ID" value="OUQ11040.1"/>
    <property type="molecule type" value="Genomic_DNA"/>
</dbReference>
<keyword evidence="1" id="KW-0812">Transmembrane</keyword>
<comment type="caution">
    <text evidence="2">The sequence shown here is derived from an EMBL/GenBank/DDBJ whole genome shotgun (WGS) entry which is preliminary data.</text>
</comment>
<evidence type="ECO:0000313" key="2">
    <source>
        <dbReference type="EMBL" id="OUQ11040.1"/>
    </source>
</evidence>
<keyword evidence="1" id="KW-1133">Transmembrane helix</keyword>
<proteinExistence type="predicted"/>
<dbReference type="Proteomes" id="UP000196074">
    <property type="component" value="Unassembled WGS sequence"/>
</dbReference>
<dbReference type="Proteomes" id="UP000196503">
    <property type="component" value="Unassembled WGS sequence"/>
</dbReference>
<sequence>MNEKKKMSTFEKVTKVVIWAMLIVTIGGVVLSTVAALM</sequence>
<dbReference type="EMBL" id="NIBL01000001">
    <property type="protein sequence ID" value="OUZ18647.1"/>
    <property type="molecule type" value="Genomic_DNA"/>
</dbReference>
<dbReference type="Pfam" id="PF13253">
    <property type="entry name" value="DUF4044"/>
    <property type="match status" value="1"/>
</dbReference>
<reference evidence="3 5" key="2">
    <citation type="submission" date="2017-05" db="EMBL/GenBank/DDBJ databases">
        <title>The Genome Sequence of Enterococcus faecium 2D5_DIV0622.</title>
        <authorList>
            <consortium name="The Broad Institute Genomics Platform"/>
            <consortium name="The Broad Institute Genomic Center for Infectious Diseases"/>
            <person name="Earl A."/>
            <person name="Manson A."/>
            <person name="Schwartman J."/>
            <person name="Gilmore M."/>
            <person name="Abouelleil A."/>
            <person name="Cao P."/>
            <person name="Chapman S."/>
            <person name="Cusick C."/>
            <person name="Shea T."/>
            <person name="Young S."/>
            <person name="Neafsey D."/>
            <person name="Nusbaum C."/>
            <person name="Birren B."/>
        </authorList>
    </citation>
    <scope>NUCLEOTIDE SEQUENCE [LARGE SCALE GENOMIC DNA]</scope>
    <source>
        <strain evidence="3 5">2D5_DIV0622</strain>
    </source>
</reference>
<name>A0A1Y4R154_9ENTE</name>
<reference evidence="2" key="3">
    <citation type="journal article" date="2018" name="BMC Genomics">
        <title>Whole genome sequencing and function prediction of 133 gut anaerobes isolated from chicken caecum in pure cultures.</title>
        <authorList>
            <person name="Medvecky M."/>
            <person name="Cejkova D."/>
            <person name="Polansky O."/>
            <person name="Karasova D."/>
            <person name="Kubasova T."/>
            <person name="Cizek A."/>
            <person name="Rychlik I."/>
        </authorList>
    </citation>
    <scope>NUCLEOTIDE SEQUENCE</scope>
    <source>
        <strain evidence="2">An144</strain>
    </source>
</reference>
<keyword evidence="1" id="KW-0472">Membrane</keyword>
<evidence type="ECO:0000313" key="3">
    <source>
        <dbReference type="EMBL" id="OUZ18647.1"/>
    </source>
</evidence>
<accession>A0A1Y4R154</accession>
<dbReference type="AlphaFoldDB" id="A0A1Y4R154"/>
<feature type="transmembrane region" description="Helical" evidence="1">
    <location>
        <begin position="16"/>
        <end position="37"/>
    </location>
</feature>
<reference evidence="4" key="1">
    <citation type="submission" date="2017-04" db="EMBL/GenBank/DDBJ databases">
        <title>Function of individual gut microbiota members based on whole genome sequencing of pure cultures obtained from chicken caecum.</title>
        <authorList>
            <person name="Medvecky M."/>
            <person name="Cejkova D."/>
            <person name="Polansky O."/>
            <person name="Karasova D."/>
            <person name="Kubasova T."/>
            <person name="Cizek A."/>
            <person name="Rychlik I."/>
        </authorList>
    </citation>
    <scope>NUCLEOTIDE SEQUENCE [LARGE SCALE GENOMIC DNA]</scope>
    <source>
        <strain evidence="4">An144</strain>
    </source>
</reference>
<organism evidence="2 4">
    <name type="scientific">Enterococcus cecorum</name>
    <dbReference type="NCBI Taxonomy" id="44008"/>
    <lineage>
        <taxon>Bacteria</taxon>
        <taxon>Bacillati</taxon>
        <taxon>Bacillota</taxon>
        <taxon>Bacilli</taxon>
        <taxon>Lactobacillales</taxon>
        <taxon>Enterococcaceae</taxon>
        <taxon>Enterococcus</taxon>
    </lineage>
</organism>